<evidence type="ECO:0000313" key="6">
    <source>
        <dbReference type="WBParaSite" id="SPAL_0000042300.1"/>
    </source>
</evidence>
<keyword evidence="5" id="KW-1185">Reference proteome</keyword>
<organism evidence="5 6">
    <name type="scientific">Strongyloides papillosus</name>
    <name type="common">Intestinal threadworm</name>
    <dbReference type="NCBI Taxonomy" id="174720"/>
    <lineage>
        <taxon>Eukaryota</taxon>
        <taxon>Metazoa</taxon>
        <taxon>Ecdysozoa</taxon>
        <taxon>Nematoda</taxon>
        <taxon>Chromadorea</taxon>
        <taxon>Rhabditida</taxon>
        <taxon>Tylenchina</taxon>
        <taxon>Panagrolaimomorpha</taxon>
        <taxon>Strongyloidoidea</taxon>
        <taxon>Strongyloididae</taxon>
        <taxon>Strongyloides</taxon>
    </lineage>
</organism>
<dbReference type="Pfam" id="PF13855">
    <property type="entry name" value="LRR_8"/>
    <property type="match status" value="2"/>
</dbReference>
<keyword evidence="3" id="KW-1133">Transmembrane helix</keyword>
<keyword evidence="4" id="KW-0732">Signal</keyword>
<dbReference type="Gene3D" id="3.80.10.10">
    <property type="entry name" value="Ribonuclease Inhibitor"/>
    <property type="match status" value="2"/>
</dbReference>
<dbReference type="AlphaFoldDB" id="A0A0N5B2X1"/>
<dbReference type="PANTHER" id="PTHR45712:SF19">
    <property type="entry name" value="LEUCINE-RICH REPEAT TRANSMEMBRANE NEURONAL PROTEIN 2"/>
    <property type="match status" value="1"/>
</dbReference>
<dbReference type="WBParaSite" id="SPAL_0000042300.1">
    <property type="protein sequence ID" value="SPAL_0000042300.1"/>
    <property type="gene ID" value="SPAL_0000042300"/>
</dbReference>
<keyword evidence="3" id="KW-0472">Membrane</keyword>
<feature type="transmembrane region" description="Helical" evidence="3">
    <location>
        <begin position="698"/>
        <end position="719"/>
    </location>
</feature>
<feature type="signal peptide" evidence="4">
    <location>
        <begin position="1"/>
        <end position="22"/>
    </location>
</feature>
<dbReference type="SMART" id="SM00369">
    <property type="entry name" value="LRR_TYP"/>
    <property type="match status" value="7"/>
</dbReference>
<feature type="chain" id="PRO_5005893799" evidence="4">
    <location>
        <begin position="23"/>
        <end position="750"/>
    </location>
</feature>
<keyword evidence="3" id="KW-0812">Transmembrane</keyword>
<keyword evidence="2" id="KW-0677">Repeat</keyword>
<keyword evidence="1" id="KW-0433">Leucine-rich repeat</keyword>
<dbReference type="STRING" id="174720.A0A0N5B2X1"/>
<dbReference type="InterPro" id="IPR001611">
    <property type="entry name" value="Leu-rich_rpt"/>
</dbReference>
<evidence type="ECO:0000256" key="2">
    <source>
        <dbReference type="ARBA" id="ARBA00022737"/>
    </source>
</evidence>
<proteinExistence type="predicted"/>
<dbReference type="SUPFAM" id="SSF52058">
    <property type="entry name" value="L domain-like"/>
    <property type="match status" value="2"/>
</dbReference>
<sequence length="750" mass="86371">MKIVNLIIITNILCLFLPISTSIEFSGWFECGVGCRCSDRGSNGLTTHHVICNWRKIESHLIRSFPNKYNASTMEITCRSHKSTDQSYSVDVEMFEGFRMLNFLSISNCWLGNLPPTYFSYLPTLTTLRLEHAKINDVHPMLFNSMPNLMVLSLAYNNLQTIPVAINSTKSLINLTLSNNTIYFLPDFLPNLKMLQYLYLENNDLVEVRTSSLPNSTISLFLRGNKIKIFDHHLSNLPKLDTLDLGENDIEYIGSMWKTTNCFPITIRKLYLDHNKIYKIEDENSLKDMKRLSYIKLNNNLLEIIIKKRLTFHDRTIISITLANNPLKCHCENEWIVSQHNNTNNHIVIGDLGIVTCLDMLVPQKIHRIINASNENNILCPYDHICIEGCECCMSQKVCNCSLNCLPDCDCYYSRKIINLTPLSNKIKCSELRKDKISLLPKGVTELHLLKDGHRSSGLMTIPDMENLKVLNMSGGNILSLEDVDLRRFPKLEVLDLSYNAIDSLEDTSYDNLGNIKHLNLKGNFLKEINNNFLQYVSRKLEKVWLSGNGTRYNCDCNDNYKTNYQKWLDSYSNNKKVEDLELMRCRSGVSKYDLNMTQFLLSYPNVCLKEKTTTSMMNSKYESSSKSTILFNVTGNIKREKDRKIEVWRSDKEDDQNFSKYDVPLVTEYPLSRKPIFPDLSDNNMISIAHSINMNQLMGSIIAFTVLVLVNVIFYMFIQYTIIKLSNRGHNPEFNQGPNAEMIPLREVP</sequence>
<dbReference type="InterPro" id="IPR003591">
    <property type="entry name" value="Leu-rich_rpt_typical-subtyp"/>
</dbReference>
<dbReference type="GO" id="GO:0005615">
    <property type="term" value="C:extracellular space"/>
    <property type="evidence" value="ECO:0007669"/>
    <property type="project" value="TreeGrafter"/>
</dbReference>
<dbReference type="InterPro" id="IPR032675">
    <property type="entry name" value="LRR_dom_sf"/>
</dbReference>
<dbReference type="PANTHER" id="PTHR45712">
    <property type="entry name" value="AGAP008170-PA"/>
    <property type="match status" value="1"/>
</dbReference>
<dbReference type="PROSITE" id="PS51450">
    <property type="entry name" value="LRR"/>
    <property type="match status" value="2"/>
</dbReference>
<dbReference type="InterPro" id="IPR050333">
    <property type="entry name" value="SLRP"/>
</dbReference>
<evidence type="ECO:0000256" key="3">
    <source>
        <dbReference type="SAM" id="Phobius"/>
    </source>
</evidence>
<evidence type="ECO:0000256" key="1">
    <source>
        <dbReference type="ARBA" id="ARBA00022614"/>
    </source>
</evidence>
<accession>A0A0N5B2X1</accession>
<dbReference type="Proteomes" id="UP000046392">
    <property type="component" value="Unplaced"/>
</dbReference>
<evidence type="ECO:0000313" key="5">
    <source>
        <dbReference type="Proteomes" id="UP000046392"/>
    </source>
</evidence>
<evidence type="ECO:0000256" key="4">
    <source>
        <dbReference type="SAM" id="SignalP"/>
    </source>
</evidence>
<reference evidence="6" key="1">
    <citation type="submission" date="2017-02" db="UniProtKB">
        <authorList>
            <consortium name="WormBaseParasite"/>
        </authorList>
    </citation>
    <scope>IDENTIFICATION</scope>
</reference>
<protein>
    <submittedName>
        <fullName evidence="6">LRRCT domain-containing protein</fullName>
    </submittedName>
</protein>
<name>A0A0N5B2X1_STREA</name>